<dbReference type="Proteomes" id="UP001642260">
    <property type="component" value="Unassembled WGS sequence"/>
</dbReference>
<dbReference type="EMBL" id="CAKOAT010041114">
    <property type="protein sequence ID" value="CAH8287359.1"/>
    <property type="molecule type" value="Genomic_DNA"/>
</dbReference>
<organism evidence="1 2">
    <name type="scientific">Eruca vesicaria subsp. sativa</name>
    <name type="common">Garden rocket</name>
    <name type="synonym">Eruca sativa</name>
    <dbReference type="NCBI Taxonomy" id="29727"/>
    <lineage>
        <taxon>Eukaryota</taxon>
        <taxon>Viridiplantae</taxon>
        <taxon>Streptophyta</taxon>
        <taxon>Embryophyta</taxon>
        <taxon>Tracheophyta</taxon>
        <taxon>Spermatophyta</taxon>
        <taxon>Magnoliopsida</taxon>
        <taxon>eudicotyledons</taxon>
        <taxon>Gunneridae</taxon>
        <taxon>Pentapetalae</taxon>
        <taxon>rosids</taxon>
        <taxon>malvids</taxon>
        <taxon>Brassicales</taxon>
        <taxon>Brassicaceae</taxon>
        <taxon>Brassiceae</taxon>
        <taxon>Eruca</taxon>
    </lineage>
</organism>
<dbReference type="AlphaFoldDB" id="A0ABC8ITK0"/>
<keyword evidence="2" id="KW-1185">Reference proteome</keyword>
<accession>A0ABC8ITK0</accession>
<protein>
    <submittedName>
        <fullName evidence="1">Uncharacterized protein</fullName>
    </submittedName>
</protein>
<evidence type="ECO:0000313" key="1">
    <source>
        <dbReference type="EMBL" id="CAH8287359.1"/>
    </source>
</evidence>
<gene>
    <name evidence="1" type="ORF">ERUC_LOCUS1112</name>
</gene>
<reference evidence="1 2" key="1">
    <citation type="submission" date="2022-03" db="EMBL/GenBank/DDBJ databases">
        <authorList>
            <person name="Macdonald S."/>
            <person name="Ahmed S."/>
            <person name="Newling K."/>
        </authorList>
    </citation>
    <scope>NUCLEOTIDE SEQUENCE [LARGE SCALE GENOMIC DNA]</scope>
</reference>
<evidence type="ECO:0000313" key="2">
    <source>
        <dbReference type="Proteomes" id="UP001642260"/>
    </source>
</evidence>
<proteinExistence type="predicted"/>
<name>A0ABC8ITK0_ERUVS</name>
<sequence length="82" mass="8958">MCQSSAQLTTNSWSRRTSSISMSQALWRKALSCLGSFSTLVSLGEIVVRGFTITGYYPPLSLATILEETKKPSPLTDASIER</sequence>
<comment type="caution">
    <text evidence="1">The sequence shown here is derived from an EMBL/GenBank/DDBJ whole genome shotgun (WGS) entry which is preliminary data.</text>
</comment>